<evidence type="ECO:0000256" key="6">
    <source>
        <dbReference type="ARBA" id="ARBA00022679"/>
    </source>
</evidence>
<evidence type="ECO:0000256" key="7">
    <source>
        <dbReference type="ARBA" id="ARBA00022741"/>
    </source>
</evidence>
<dbReference type="UniPathway" id="UPA00057">
    <property type="reaction ID" value="UER00098"/>
</dbReference>
<comment type="caution">
    <text evidence="15">The sequence shown here is derived from an EMBL/GenBank/DDBJ whole genome shotgun (WGS) entry which is preliminary data.</text>
</comment>
<dbReference type="GO" id="GO:0004496">
    <property type="term" value="F:mevalonate kinase activity"/>
    <property type="evidence" value="ECO:0007669"/>
    <property type="project" value="UniProtKB-EC"/>
</dbReference>
<keyword evidence="8 15" id="KW-0418">Kinase</keyword>
<evidence type="ECO:0000256" key="3">
    <source>
        <dbReference type="ARBA" id="ARBA00012103"/>
    </source>
</evidence>
<comment type="similarity">
    <text evidence="2">Belongs to the GHMP kinase family. Mevalonate kinase subfamily.</text>
</comment>
<dbReference type="RefSeq" id="WP_123739231.1">
    <property type="nucleotide sequence ID" value="NZ_RKHQ01000001.1"/>
</dbReference>
<gene>
    <name evidence="15" type="ORF">EDD28_1736</name>
</gene>
<evidence type="ECO:0000256" key="12">
    <source>
        <dbReference type="ARBA" id="ARBA00029438"/>
    </source>
</evidence>
<dbReference type="EMBL" id="RKHQ01000001">
    <property type="protein sequence ID" value="ROR97143.1"/>
    <property type="molecule type" value="Genomic_DNA"/>
</dbReference>
<evidence type="ECO:0000256" key="2">
    <source>
        <dbReference type="ARBA" id="ARBA00006495"/>
    </source>
</evidence>
<evidence type="ECO:0000259" key="14">
    <source>
        <dbReference type="Pfam" id="PF08544"/>
    </source>
</evidence>
<comment type="pathway">
    <text evidence="12">Isoprenoid biosynthesis; isopentenyl diphosphate biosynthesis via mevalonate pathway; isopentenyl diphosphate from (R)-mevalonate: step 1/3.</text>
</comment>
<dbReference type="InterPro" id="IPR006205">
    <property type="entry name" value="Mev_gal_kin"/>
</dbReference>
<feature type="domain" description="GHMP kinase C-terminal" evidence="14">
    <location>
        <begin position="242"/>
        <end position="316"/>
    </location>
</feature>
<dbReference type="GO" id="GO:0005829">
    <property type="term" value="C:cytosol"/>
    <property type="evidence" value="ECO:0007669"/>
    <property type="project" value="TreeGrafter"/>
</dbReference>
<keyword evidence="11" id="KW-0443">Lipid metabolism</keyword>
<evidence type="ECO:0000256" key="8">
    <source>
        <dbReference type="ARBA" id="ARBA00022777"/>
    </source>
</evidence>
<reference evidence="15 16" key="1">
    <citation type="submission" date="2018-11" db="EMBL/GenBank/DDBJ databases">
        <title>Sequencing the genomes of 1000 actinobacteria strains.</title>
        <authorList>
            <person name="Klenk H.-P."/>
        </authorList>
    </citation>
    <scope>NUCLEOTIDE SEQUENCE [LARGE SCALE GENOMIC DNA]</scope>
    <source>
        <strain evidence="15 16">DSM 13521</strain>
    </source>
</reference>
<evidence type="ECO:0000256" key="10">
    <source>
        <dbReference type="ARBA" id="ARBA00022842"/>
    </source>
</evidence>
<evidence type="ECO:0000313" key="15">
    <source>
        <dbReference type="EMBL" id="ROR97143.1"/>
    </source>
</evidence>
<evidence type="ECO:0000256" key="5">
    <source>
        <dbReference type="ARBA" id="ARBA00022516"/>
    </source>
</evidence>
<dbReference type="Pfam" id="PF00288">
    <property type="entry name" value="GHMP_kinases_N"/>
    <property type="match status" value="1"/>
</dbReference>
<dbReference type="PANTHER" id="PTHR43290">
    <property type="entry name" value="MEVALONATE KINASE"/>
    <property type="match status" value="1"/>
</dbReference>
<keyword evidence="16" id="KW-1185">Reference proteome</keyword>
<dbReference type="EC" id="2.7.1.36" evidence="3"/>
<protein>
    <recommendedName>
        <fullName evidence="3">mevalonate kinase</fullName>
        <ecNumber evidence="3">2.7.1.36</ecNumber>
    </recommendedName>
</protein>
<keyword evidence="4" id="KW-0963">Cytoplasm</keyword>
<dbReference type="InterPro" id="IPR036554">
    <property type="entry name" value="GHMP_kinase_C_sf"/>
</dbReference>
<dbReference type="AlphaFoldDB" id="A0A3N2DBL7"/>
<dbReference type="Gene3D" id="3.30.230.10">
    <property type="match status" value="1"/>
</dbReference>
<dbReference type="Gene3D" id="3.30.70.890">
    <property type="entry name" value="GHMP kinase, C-terminal domain"/>
    <property type="match status" value="1"/>
</dbReference>
<dbReference type="GO" id="GO:0019287">
    <property type="term" value="P:isopentenyl diphosphate biosynthetic process, mevalonate pathway"/>
    <property type="evidence" value="ECO:0007669"/>
    <property type="project" value="UniProtKB-UniPathway"/>
</dbReference>
<keyword evidence="7" id="KW-0547">Nucleotide-binding</keyword>
<dbReference type="InterPro" id="IPR006203">
    <property type="entry name" value="GHMP_knse_ATP-bd_CS"/>
</dbReference>
<dbReference type="PRINTS" id="PR00959">
    <property type="entry name" value="MEVGALKINASE"/>
</dbReference>
<name>A0A3N2DBL7_9MICO</name>
<evidence type="ECO:0000256" key="1">
    <source>
        <dbReference type="ARBA" id="ARBA00004496"/>
    </source>
</evidence>
<evidence type="ECO:0000259" key="13">
    <source>
        <dbReference type="Pfam" id="PF00288"/>
    </source>
</evidence>
<dbReference type="PANTHER" id="PTHR43290:SF2">
    <property type="entry name" value="MEVALONATE KINASE"/>
    <property type="match status" value="1"/>
</dbReference>
<accession>A0A3N2DBL7</accession>
<keyword evidence="5" id="KW-0444">Lipid biosynthesis</keyword>
<dbReference type="NCBIfam" id="TIGR00549">
    <property type="entry name" value="mevalon_kin"/>
    <property type="match status" value="1"/>
</dbReference>
<dbReference type="InterPro" id="IPR020568">
    <property type="entry name" value="Ribosomal_Su5_D2-typ_SF"/>
</dbReference>
<dbReference type="SUPFAM" id="SSF55060">
    <property type="entry name" value="GHMP Kinase, C-terminal domain"/>
    <property type="match status" value="1"/>
</dbReference>
<comment type="subcellular location">
    <subcellularLocation>
        <location evidence="1">Cytoplasm</location>
    </subcellularLocation>
</comment>
<dbReference type="Pfam" id="PF08544">
    <property type="entry name" value="GHMP_kinases_C"/>
    <property type="match status" value="1"/>
</dbReference>
<dbReference type="GO" id="GO:0005524">
    <property type="term" value="F:ATP binding"/>
    <property type="evidence" value="ECO:0007669"/>
    <property type="project" value="UniProtKB-KW"/>
</dbReference>
<dbReference type="PROSITE" id="PS00627">
    <property type="entry name" value="GHMP_KINASES_ATP"/>
    <property type="match status" value="1"/>
</dbReference>
<dbReference type="InterPro" id="IPR006204">
    <property type="entry name" value="GHMP_kinase_N_dom"/>
</dbReference>
<keyword evidence="10" id="KW-0460">Magnesium</keyword>
<dbReference type="InterPro" id="IPR013750">
    <property type="entry name" value="GHMP_kinase_C_dom"/>
</dbReference>
<sequence>MLRTGRGSAHAKVILFGEHAVVHGAPAVALPIDGLGVCATARLLDDVDDVEGSAAPAASDVERRPGESTIVTDVYSGPLDGAPELLESPRAVILACLEEFGLSGSGVEVTVTGEVPHARGLGSSAAVAGAIVRALADLAGAELSQELYLDLVGVGEKVAHGAPSGLDAHATAAAEPIIFEAGVARVLPHRTRAVIVVADSGVAGRTRRAVASVTSFLERHPLRGPALMAGLGALAQQGALDLAQGRPEQLGAKMAEAQGMLRELGVSSPELDRIVDAAVGAGAYGAKLTGGGQGGCVIALAADDEAARRVATAMRLAGAVATWQHRLEGSSS</sequence>
<dbReference type="InterPro" id="IPR014721">
    <property type="entry name" value="Ribsml_uS5_D2-typ_fold_subgr"/>
</dbReference>
<evidence type="ECO:0000256" key="11">
    <source>
        <dbReference type="ARBA" id="ARBA00023098"/>
    </source>
</evidence>
<evidence type="ECO:0000256" key="9">
    <source>
        <dbReference type="ARBA" id="ARBA00022840"/>
    </source>
</evidence>
<feature type="domain" description="GHMP kinase N-terminal" evidence="13">
    <location>
        <begin position="92"/>
        <end position="170"/>
    </location>
</feature>
<evidence type="ECO:0000313" key="16">
    <source>
        <dbReference type="Proteomes" id="UP000275356"/>
    </source>
</evidence>
<dbReference type="SUPFAM" id="SSF54211">
    <property type="entry name" value="Ribosomal protein S5 domain 2-like"/>
    <property type="match status" value="1"/>
</dbReference>
<organism evidence="15 16">
    <name type="scientific">Salana multivorans</name>
    <dbReference type="NCBI Taxonomy" id="120377"/>
    <lineage>
        <taxon>Bacteria</taxon>
        <taxon>Bacillati</taxon>
        <taxon>Actinomycetota</taxon>
        <taxon>Actinomycetes</taxon>
        <taxon>Micrococcales</taxon>
        <taxon>Beutenbergiaceae</taxon>
        <taxon>Salana</taxon>
    </lineage>
</organism>
<dbReference type="Proteomes" id="UP000275356">
    <property type="component" value="Unassembled WGS sequence"/>
</dbReference>
<proteinExistence type="inferred from homology"/>
<keyword evidence="6" id="KW-0808">Transferase</keyword>
<evidence type="ECO:0000256" key="4">
    <source>
        <dbReference type="ARBA" id="ARBA00022490"/>
    </source>
</evidence>
<keyword evidence="9" id="KW-0067">ATP-binding</keyword>
<dbReference type="OrthoDB" id="9764892at2"/>